<evidence type="ECO:0000313" key="1">
    <source>
        <dbReference type="EMBL" id="KAH3822975.1"/>
    </source>
</evidence>
<keyword evidence="2" id="KW-1185">Reference proteome</keyword>
<protein>
    <submittedName>
        <fullName evidence="1">Uncharacterized protein</fullName>
    </submittedName>
</protein>
<dbReference type="EMBL" id="JAIWYP010000005">
    <property type="protein sequence ID" value="KAH3822975.1"/>
    <property type="molecule type" value="Genomic_DNA"/>
</dbReference>
<organism evidence="1 2">
    <name type="scientific">Dreissena polymorpha</name>
    <name type="common">Zebra mussel</name>
    <name type="synonym">Mytilus polymorpha</name>
    <dbReference type="NCBI Taxonomy" id="45954"/>
    <lineage>
        <taxon>Eukaryota</taxon>
        <taxon>Metazoa</taxon>
        <taxon>Spiralia</taxon>
        <taxon>Lophotrochozoa</taxon>
        <taxon>Mollusca</taxon>
        <taxon>Bivalvia</taxon>
        <taxon>Autobranchia</taxon>
        <taxon>Heteroconchia</taxon>
        <taxon>Euheterodonta</taxon>
        <taxon>Imparidentia</taxon>
        <taxon>Neoheterodontei</taxon>
        <taxon>Myida</taxon>
        <taxon>Dreissenoidea</taxon>
        <taxon>Dreissenidae</taxon>
        <taxon>Dreissena</taxon>
    </lineage>
</organism>
<sequence length="164" mass="18838">MKGGEGVYSVRVWWSFSIVVCQMSKFIKEMDFTRKSLKKKEHDLCIRLKVTQHTNADYALLREEAVHKAAIKELLPVDKEGKQHAVGTQSPCAFCEIHRLCIMEKLNRSPCTSIQQDLPNQLCVEAAAQETIEWPALAATESFKTRWMQVKYKFPGTLSLRHIE</sequence>
<proteinExistence type="predicted"/>
<reference evidence="1" key="1">
    <citation type="journal article" date="2019" name="bioRxiv">
        <title>The Genome of the Zebra Mussel, Dreissena polymorpha: A Resource for Invasive Species Research.</title>
        <authorList>
            <person name="McCartney M.A."/>
            <person name="Auch B."/>
            <person name="Kono T."/>
            <person name="Mallez S."/>
            <person name="Zhang Y."/>
            <person name="Obille A."/>
            <person name="Becker A."/>
            <person name="Abrahante J.E."/>
            <person name="Garbe J."/>
            <person name="Badalamenti J.P."/>
            <person name="Herman A."/>
            <person name="Mangelson H."/>
            <person name="Liachko I."/>
            <person name="Sullivan S."/>
            <person name="Sone E.D."/>
            <person name="Koren S."/>
            <person name="Silverstein K.A.T."/>
            <person name="Beckman K.B."/>
            <person name="Gohl D.M."/>
        </authorList>
    </citation>
    <scope>NUCLEOTIDE SEQUENCE</scope>
    <source>
        <strain evidence="1">Duluth1</strain>
        <tissue evidence="1">Whole animal</tissue>
    </source>
</reference>
<dbReference type="AlphaFoldDB" id="A0A9D4GWM5"/>
<evidence type="ECO:0000313" key="2">
    <source>
        <dbReference type="Proteomes" id="UP000828390"/>
    </source>
</evidence>
<comment type="caution">
    <text evidence="1">The sequence shown here is derived from an EMBL/GenBank/DDBJ whole genome shotgun (WGS) entry which is preliminary data.</text>
</comment>
<gene>
    <name evidence="1" type="ORF">DPMN_124769</name>
</gene>
<name>A0A9D4GWM5_DREPO</name>
<accession>A0A9D4GWM5</accession>
<reference evidence="1" key="2">
    <citation type="submission" date="2020-11" db="EMBL/GenBank/DDBJ databases">
        <authorList>
            <person name="McCartney M.A."/>
            <person name="Auch B."/>
            <person name="Kono T."/>
            <person name="Mallez S."/>
            <person name="Becker A."/>
            <person name="Gohl D.M."/>
            <person name="Silverstein K.A.T."/>
            <person name="Koren S."/>
            <person name="Bechman K.B."/>
            <person name="Herman A."/>
            <person name="Abrahante J.E."/>
            <person name="Garbe J."/>
        </authorList>
    </citation>
    <scope>NUCLEOTIDE SEQUENCE</scope>
    <source>
        <strain evidence="1">Duluth1</strain>
        <tissue evidence="1">Whole animal</tissue>
    </source>
</reference>
<dbReference type="Proteomes" id="UP000828390">
    <property type="component" value="Unassembled WGS sequence"/>
</dbReference>